<evidence type="ECO:0000313" key="3">
    <source>
        <dbReference type="Proteomes" id="UP000466906"/>
    </source>
</evidence>
<sequence length="64" mass="6545">MALVGVVVVAIAVMRRVTRWVMRIPVLVIGAAVAAVLLPSLGDVLGSVGLPENPSGLINVLFGP</sequence>
<dbReference type="AlphaFoldDB" id="A0A6N4V426"/>
<evidence type="ECO:0000256" key="1">
    <source>
        <dbReference type="SAM" id="Phobius"/>
    </source>
</evidence>
<keyword evidence="3" id="KW-1185">Reference proteome</keyword>
<keyword evidence="2" id="KW-0614">Plasmid</keyword>
<proteinExistence type="predicted"/>
<reference evidence="2 3" key="1">
    <citation type="journal article" date="2019" name="Emerg. Microbes Infect.">
        <title>Comprehensive subspecies identification of 175 nontuberculous mycobacteria species based on 7547 genomic profiles.</title>
        <authorList>
            <person name="Matsumoto Y."/>
            <person name="Kinjo T."/>
            <person name="Motooka D."/>
            <person name="Nabeya D."/>
            <person name="Jung N."/>
            <person name="Uechi K."/>
            <person name="Horii T."/>
            <person name="Iida T."/>
            <person name="Fujita J."/>
            <person name="Nakamura S."/>
        </authorList>
    </citation>
    <scope>NUCLEOTIDE SEQUENCE [LARGE SCALE GENOMIC DNA]</scope>
    <source>
        <strain evidence="2 3">JCM 12272</strain>
        <plasmid evidence="2">pJCM12272</plasmid>
    </source>
</reference>
<geneLocation type="plasmid" evidence="2 3">
    <name>pJCM12272</name>
</geneLocation>
<accession>A0A6N4V426</accession>
<dbReference type="Proteomes" id="UP000466906">
    <property type="component" value="Plasmid pJCM12272"/>
</dbReference>
<organism evidence="2 3">
    <name type="scientific">Mycolicibacterium alvei</name>
    <dbReference type="NCBI Taxonomy" id="67081"/>
    <lineage>
        <taxon>Bacteria</taxon>
        <taxon>Bacillati</taxon>
        <taxon>Actinomycetota</taxon>
        <taxon>Actinomycetes</taxon>
        <taxon>Mycobacteriales</taxon>
        <taxon>Mycobacteriaceae</taxon>
        <taxon>Mycolicibacterium</taxon>
    </lineage>
</organism>
<feature type="transmembrane region" description="Helical" evidence="1">
    <location>
        <begin position="20"/>
        <end position="41"/>
    </location>
</feature>
<dbReference type="KEGG" id="malv:MALV_56270"/>
<keyword evidence="1" id="KW-1133">Transmembrane helix</keyword>
<keyword evidence="1" id="KW-0812">Transmembrane</keyword>
<evidence type="ECO:0000313" key="2">
    <source>
        <dbReference type="EMBL" id="BBX30502.1"/>
    </source>
</evidence>
<keyword evidence="1" id="KW-0472">Membrane</keyword>
<protein>
    <submittedName>
        <fullName evidence="2">Uncharacterized protein</fullName>
    </submittedName>
</protein>
<dbReference type="EMBL" id="AP022566">
    <property type="protein sequence ID" value="BBX30502.1"/>
    <property type="molecule type" value="Genomic_DNA"/>
</dbReference>
<gene>
    <name evidence="2" type="ORF">MALV_56270</name>
</gene>
<name>A0A6N4V426_9MYCO</name>